<dbReference type="EMBL" id="CM016762">
    <property type="protein sequence ID" value="TMS32839.1"/>
    <property type="molecule type" value="Genomic_DNA"/>
</dbReference>
<sequence>MRSLRNSAIITLMTNPENNYEDMFPKGNFYRILCENFLASYKTLQTAFGLIKAEIPINEISLRPDGTINLLNLMNKLKKSLLPSQFLILIIYTGGVNVDKRLIYFGYMTAEEQIEMFRMARKMACKGDYFLLSALEIIKYQKKLDAASEVTRAVVRRAVDLDSFVTLYDIMGSLVNKNRKSLLSLFSDLPCEPSKKIGQQIRRFLELKLQKV</sequence>
<reference evidence="1 2" key="1">
    <citation type="journal article" date="2015" name="Genome Biol.">
        <title>Comparative genomics of Steinernema reveals deeply conserved gene regulatory networks.</title>
        <authorList>
            <person name="Dillman A.R."/>
            <person name="Macchietto M."/>
            <person name="Porter C.F."/>
            <person name="Rogers A."/>
            <person name="Williams B."/>
            <person name="Antoshechkin I."/>
            <person name="Lee M.M."/>
            <person name="Goodwin Z."/>
            <person name="Lu X."/>
            <person name="Lewis E.E."/>
            <person name="Goodrich-Blair H."/>
            <person name="Stock S.P."/>
            <person name="Adams B.J."/>
            <person name="Sternberg P.W."/>
            <person name="Mortazavi A."/>
        </authorList>
    </citation>
    <scope>NUCLEOTIDE SEQUENCE [LARGE SCALE GENOMIC DNA]</scope>
    <source>
        <strain evidence="1 2">ALL</strain>
    </source>
</reference>
<evidence type="ECO:0000313" key="2">
    <source>
        <dbReference type="Proteomes" id="UP000298663"/>
    </source>
</evidence>
<name>A0A4U8UK11_STECR</name>
<protein>
    <submittedName>
        <fullName evidence="1">Uncharacterized protein</fullName>
    </submittedName>
</protein>
<gene>
    <name evidence="1" type="ORF">L596_000639</name>
</gene>
<accession>A0A4U8UK11</accession>
<proteinExistence type="predicted"/>
<comment type="caution">
    <text evidence="1">The sequence shown here is derived from an EMBL/GenBank/DDBJ whole genome shotgun (WGS) entry which is preliminary data.</text>
</comment>
<reference evidence="1 2" key="2">
    <citation type="journal article" date="2019" name="G3 (Bethesda)">
        <title>Hybrid Assembly of the Genome of the Entomopathogenic Nematode Steinernema carpocapsae Identifies the X-Chromosome.</title>
        <authorList>
            <person name="Serra L."/>
            <person name="Macchietto M."/>
            <person name="Macias-Munoz A."/>
            <person name="McGill C.J."/>
            <person name="Rodriguez I.M."/>
            <person name="Rodriguez B."/>
            <person name="Murad R."/>
            <person name="Mortazavi A."/>
        </authorList>
    </citation>
    <scope>NUCLEOTIDE SEQUENCE [LARGE SCALE GENOMIC DNA]</scope>
    <source>
        <strain evidence="1 2">ALL</strain>
    </source>
</reference>
<keyword evidence="2" id="KW-1185">Reference proteome</keyword>
<dbReference type="AlphaFoldDB" id="A0A4U8UK11"/>
<dbReference type="Proteomes" id="UP000298663">
    <property type="component" value="Chromosome X"/>
</dbReference>
<dbReference type="EMBL" id="AZBU02000001">
    <property type="protein sequence ID" value="TMS32839.1"/>
    <property type="molecule type" value="Genomic_DNA"/>
</dbReference>
<evidence type="ECO:0000313" key="1">
    <source>
        <dbReference type="EMBL" id="TMS32839.1"/>
    </source>
</evidence>
<organism evidence="1 2">
    <name type="scientific">Steinernema carpocapsae</name>
    <name type="common">Entomopathogenic nematode</name>
    <dbReference type="NCBI Taxonomy" id="34508"/>
    <lineage>
        <taxon>Eukaryota</taxon>
        <taxon>Metazoa</taxon>
        <taxon>Ecdysozoa</taxon>
        <taxon>Nematoda</taxon>
        <taxon>Chromadorea</taxon>
        <taxon>Rhabditida</taxon>
        <taxon>Tylenchina</taxon>
        <taxon>Panagrolaimomorpha</taxon>
        <taxon>Strongyloidoidea</taxon>
        <taxon>Steinernematidae</taxon>
        <taxon>Steinernema</taxon>
    </lineage>
</organism>